<dbReference type="InterPro" id="IPR044189">
    <property type="entry name" value="XPO4/7-like"/>
</dbReference>
<gene>
    <name evidence="11" type="ORF">CBR_g8586</name>
</gene>
<dbReference type="PANTHER" id="PTHR12596">
    <property type="entry name" value="EXPORTIN 4,7-RELATED"/>
    <property type="match status" value="1"/>
</dbReference>
<dbReference type="EMBL" id="BFEA01000012">
    <property type="protein sequence ID" value="GBG60564.1"/>
    <property type="molecule type" value="Genomic_DNA"/>
</dbReference>
<dbReference type="Proteomes" id="UP000265515">
    <property type="component" value="Unassembled WGS sequence"/>
</dbReference>
<evidence type="ECO:0000313" key="11">
    <source>
        <dbReference type="EMBL" id="GBG60564.1"/>
    </source>
</evidence>
<dbReference type="PROSITE" id="PS50166">
    <property type="entry name" value="IMPORTIN_B_NT"/>
    <property type="match status" value="1"/>
</dbReference>
<dbReference type="GO" id="GO:0031267">
    <property type="term" value="F:small GTPase binding"/>
    <property type="evidence" value="ECO:0007669"/>
    <property type="project" value="InterPro"/>
</dbReference>
<dbReference type="InterPro" id="IPR016024">
    <property type="entry name" value="ARM-type_fold"/>
</dbReference>
<evidence type="ECO:0000259" key="10">
    <source>
        <dbReference type="PROSITE" id="PS50166"/>
    </source>
</evidence>
<accession>A0A388JRX2</accession>
<evidence type="ECO:0000256" key="2">
    <source>
        <dbReference type="ARBA" id="ARBA00004496"/>
    </source>
</evidence>
<reference evidence="11 12" key="1">
    <citation type="journal article" date="2018" name="Cell">
        <title>The Chara Genome: Secondary Complexity and Implications for Plant Terrestrialization.</title>
        <authorList>
            <person name="Nishiyama T."/>
            <person name="Sakayama H."/>
            <person name="Vries J.D."/>
            <person name="Buschmann H."/>
            <person name="Saint-Marcoux D."/>
            <person name="Ullrich K.K."/>
            <person name="Haas F.B."/>
            <person name="Vanderstraeten L."/>
            <person name="Becker D."/>
            <person name="Lang D."/>
            <person name="Vosolsobe S."/>
            <person name="Rombauts S."/>
            <person name="Wilhelmsson P.K.I."/>
            <person name="Janitza P."/>
            <person name="Kern R."/>
            <person name="Heyl A."/>
            <person name="Rumpler F."/>
            <person name="Villalobos L.I.A.C."/>
            <person name="Clay J.M."/>
            <person name="Skokan R."/>
            <person name="Toyoda A."/>
            <person name="Suzuki Y."/>
            <person name="Kagoshima H."/>
            <person name="Schijlen E."/>
            <person name="Tajeshwar N."/>
            <person name="Catarino B."/>
            <person name="Hetherington A.J."/>
            <person name="Saltykova A."/>
            <person name="Bonnot C."/>
            <person name="Breuninger H."/>
            <person name="Symeonidi A."/>
            <person name="Radhakrishnan G.V."/>
            <person name="Van Nieuwerburgh F."/>
            <person name="Deforce D."/>
            <person name="Chang C."/>
            <person name="Karol K.G."/>
            <person name="Hedrich R."/>
            <person name="Ulvskov P."/>
            <person name="Glockner G."/>
            <person name="Delwiche C.F."/>
            <person name="Petrasek J."/>
            <person name="Van de Peer Y."/>
            <person name="Friml J."/>
            <person name="Beilby M."/>
            <person name="Dolan L."/>
            <person name="Kohara Y."/>
            <person name="Sugano S."/>
            <person name="Fujiyama A."/>
            <person name="Delaux P.-M."/>
            <person name="Quint M."/>
            <person name="TheiBen G."/>
            <person name="Hagemann M."/>
            <person name="Harholt J."/>
            <person name="Dunand C."/>
            <person name="Zachgo S."/>
            <person name="Langdale J."/>
            <person name="Maumus F."/>
            <person name="Straeten D.V.D."/>
            <person name="Gould S.B."/>
            <person name="Rensing S.A."/>
        </authorList>
    </citation>
    <scope>NUCLEOTIDE SEQUENCE [LARGE SCALE GENOMIC DNA]</scope>
    <source>
        <strain evidence="11 12">S276</strain>
    </source>
</reference>
<dbReference type="InterPro" id="IPR011989">
    <property type="entry name" value="ARM-like"/>
</dbReference>
<dbReference type="PANTHER" id="PTHR12596:SF1">
    <property type="entry name" value="EXPORTIN-4"/>
    <property type="match status" value="1"/>
</dbReference>
<organism evidence="11 12">
    <name type="scientific">Chara braunii</name>
    <name type="common">Braun's stonewort</name>
    <dbReference type="NCBI Taxonomy" id="69332"/>
    <lineage>
        <taxon>Eukaryota</taxon>
        <taxon>Viridiplantae</taxon>
        <taxon>Streptophyta</taxon>
        <taxon>Charophyceae</taxon>
        <taxon>Charales</taxon>
        <taxon>Characeae</taxon>
        <taxon>Chara</taxon>
    </lineage>
</organism>
<keyword evidence="6" id="KW-0653">Protein transport</keyword>
<feature type="compositionally biased region" description="Low complexity" evidence="9">
    <location>
        <begin position="1070"/>
        <end position="1086"/>
    </location>
</feature>
<dbReference type="GO" id="GO:0005643">
    <property type="term" value="C:nuclear pore"/>
    <property type="evidence" value="ECO:0007669"/>
    <property type="project" value="TreeGrafter"/>
</dbReference>
<dbReference type="GO" id="GO:0005049">
    <property type="term" value="F:nuclear export signal receptor activity"/>
    <property type="evidence" value="ECO:0007669"/>
    <property type="project" value="InterPro"/>
</dbReference>
<comment type="caution">
    <text evidence="11">The sequence shown here is derived from an EMBL/GenBank/DDBJ whole genome shotgun (WGS) entry which is preliminary data.</text>
</comment>
<dbReference type="Gramene" id="GBG60564">
    <property type="protein sequence ID" value="GBG60564"/>
    <property type="gene ID" value="CBR_g8586"/>
</dbReference>
<evidence type="ECO:0000256" key="8">
    <source>
        <dbReference type="ARBA" id="ARBA00040444"/>
    </source>
</evidence>
<evidence type="ECO:0000256" key="9">
    <source>
        <dbReference type="SAM" id="MobiDB-lite"/>
    </source>
</evidence>
<evidence type="ECO:0000256" key="1">
    <source>
        <dbReference type="ARBA" id="ARBA00004123"/>
    </source>
</evidence>
<comment type="similarity">
    <text evidence="3">Belongs to the exportin family.</text>
</comment>
<keyword evidence="5" id="KW-0963">Cytoplasm</keyword>
<name>A0A388JRX2_CHABU</name>
<dbReference type="SUPFAM" id="SSF48371">
    <property type="entry name" value="ARM repeat"/>
    <property type="match status" value="1"/>
</dbReference>
<keyword evidence="4" id="KW-0813">Transport</keyword>
<dbReference type="OMA" id="SCKSIFH"/>
<evidence type="ECO:0000256" key="6">
    <source>
        <dbReference type="ARBA" id="ARBA00022927"/>
    </source>
</evidence>
<sequence length="1194" mass="130198">MDLGLVLQTIEAACNDLQDVNKQASAEATLLAFQKSQRPIQACQYILEHSQNAIARFQAAATLREAALREWLLMSKEEKESLASYCLRYVLERAEGKHSFVEAKMLAVAAVLVKRSWLDEDGVQRREQLLKQVSQIVQGMMGVYAQKVGVAFLEALVGEFSLSTATLMGRPIEFHDRCAQSLEEHYLKDIFEMVQGAAVSSAARVLAEGMVVDIEVCAKSLHVMNQILCWKFLKRLAGGGGGPPARTRLSMRSAVDSMPVQPGRLWREVLLPGERIEWLLGLYATLRQKETAGKDLRAINEWMGSPLAVSARQVVVQLCSLKGDIFPNDGGRLQEEHLHRMLCSVISWLHPLESAVGQAVAGAEYELLDGCRALQALASVHASASFSRAFPQSDGHAGAINFLGSLTCQVIRAGMRNEESHDNWSSEAFELLLDTWVSLVQPAALHFQKAWQEPTPAAVAEAAASVFQEYVSGELGLAAASAHDEDDAQEHMRPATDARHEQLSLVAQLGRAAPARSLSFLVSAFSERLSCLQQCIVNRLDPTIPMEELYWMLLIAGHVLADSAKGETPMVPDSIREIGCVSKARGAPDVDNDLVVQLSRAGLELACLSLNPDARSMVFSPRLMEAILWFLARWSETYLMANGCSQRWEHVNGIGGANGADLTNDDSAAANGQGESLEGACVAVVAFGEKGEGKRVLEAVLRIASVALTAWPGERELQETACFMLLPALVRRRAVCRHLVGMEPWRELARAFVQSDPALATLGAPLQRSLASSLCRVVTGVEGAEACTGYINGLMGPFATQIRAIAARPDLGSMGQRPDVVQQVSCLLERLRGSARATLPQSQQALFSLGESVMDALLSLLQVYKNQPAIVYLILKYVVEWVDGQVAFINPQETGLVFGFSVRLLQVYSSHNIGKVSVDATKSLASESQFEKYKDLRALLQLLTSISSKDLLDFGSVPGVEPKGDVAQAVYLGLHIIVPLISPDLLKYPKLCRQYFTLLSHMLEIYPDKVVMLPPEAFLPIAQALNFGLTHQDSDVVNSTLAAIGSIAIFHYQERSRGLPGLGQHADAASYPSSSSSSSSSPSPHSAQGRGVLAHFLYAIMHLLLFEDYSNDLVEPAADVLLPLILCEYGTYQQLAQELLAGHLDNSLKARLSSALGSLMSGEVAKSLDRQARRQFRKSLRAFLADVRGLLRMK</sequence>
<feature type="domain" description="Importin N-terminal" evidence="10">
    <location>
        <begin position="26"/>
        <end position="92"/>
    </location>
</feature>
<keyword evidence="7" id="KW-0539">Nucleus</keyword>
<protein>
    <recommendedName>
        <fullName evidence="8">Exportin-4</fullName>
    </recommendedName>
</protein>
<evidence type="ECO:0000256" key="5">
    <source>
        <dbReference type="ARBA" id="ARBA00022490"/>
    </source>
</evidence>
<evidence type="ECO:0000313" key="12">
    <source>
        <dbReference type="Proteomes" id="UP000265515"/>
    </source>
</evidence>
<dbReference type="Gene3D" id="1.25.10.10">
    <property type="entry name" value="Leucine-rich Repeat Variant"/>
    <property type="match status" value="1"/>
</dbReference>
<proteinExistence type="inferred from homology"/>
<feature type="region of interest" description="Disordered" evidence="9">
    <location>
        <begin position="1061"/>
        <end position="1086"/>
    </location>
</feature>
<dbReference type="STRING" id="69332.A0A388JRX2"/>
<evidence type="ECO:0000256" key="4">
    <source>
        <dbReference type="ARBA" id="ARBA00022448"/>
    </source>
</evidence>
<evidence type="ECO:0000256" key="3">
    <source>
        <dbReference type="ARBA" id="ARBA00009466"/>
    </source>
</evidence>
<comment type="subcellular location">
    <subcellularLocation>
        <location evidence="2">Cytoplasm</location>
    </subcellularLocation>
    <subcellularLocation>
        <location evidence="1">Nucleus</location>
    </subcellularLocation>
</comment>
<keyword evidence="12" id="KW-1185">Reference proteome</keyword>
<dbReference type="OrthoDB" id="5548448at2759"/>
<dbReference type="GO" id="GO:0005737">
    <property type="term" value="C:cytoplasm"/>
    <property type="evidence" value="ECO:0007669"/>
    <property type="project" value="UniProtKB-SubCell"/>
</dbReference>
<dbReference type="InterPro" id="IPR001494">
    <property type="entry name" value="Importin-beta_N"/>
</dbReference>
<dbReference type="GO" id="GO:0006611">
    <property type="term" value="P:protein export from nucleus"/>
    <property type="evidence" value="ECO:0007669"/>
    <property type="project" value="TreeGrafter"/>
</dbReference>
<dbReference type="AlphaFoldDB" id="A0A388JRX2"/>
<evidence type="ECO:0000256" key="7">
    <source>
        <dbReference type="ARBA" id="ARBA00023242"/>
    </source>
</evidence>